<dbReference type="Pfam" id="PF02492">
    <property type="entry name" value="cobW"/>
    <property type="match status" value="1"/>
</dbReference>
<dbReference type="GO" id="GO:0000166">
    <property type="term" value="F:nucleotide binding"/>
    <property type="evidence" value="ECO:0007669"/>
    <property type="project" value="UniProtKB-KW"/>
</dbReference>
<comment type="similarity">
    <text evidence="4">Belongs to the SIMIBI class G3E GTPase family. ZNG1 subfamily.</text>
</comment>
<gene>
    <name evidence="7" type="ORF">H7C18_14520</name>
</gene>
<evidence type="ECO:0000313" key="8">
    <source>
        <dbReference type="Proteomes" id="UP000564644"/>
    </source>
</evidence>
<dbReference type="InterPro" id="IPR011629">
    <property type="entry name" value="CobW-like_C"/>
</dbReference>
<evidence type="ECO:0000256" key="4">
    <source>
        <dbReference type="ARBA" id="ARBA00034320"/>
    </source>
</evidence>
<evidence type="ECO:0000256" key="2">
    <source>
        <dbReference type="ARBA" id="ARBA00022801"/>
    </source>
</evidence>
<sequence>MTRDDQIAQEKKTTFLEGKRLRQEKIPVTVLSGYLGAGKTTVLNHVLNNRNGLKVAVIVNDLSELNIDAELVRDGGKLSRTDETLVEMSNGCICCTLREDLLREVERLAREDRFDYILIESTGIGEPVPVAQTFSYIDEELGIDLTKFCRLDTMVTVVDAYRFWHDYSSGETLLDRNQATGENDTREVVDLLIDQIEFCDVLLLNKCDMVEEESLHELEGVLRALQPGARLLRTVNGAIDPSAILNTGLFDFEQASLSAGWIRELEKPQHTPETEEYGIASFVYERVRPFHPGRLMDWMRDWPAEVVRSKGTIWLATRNDYAQSFSQAGPSIQLGPEGCWVAALPKAERLEILRDEPELRRSWHPEYGDRINRFVLIGIGMNRAELEAGLDACLLSDAELPYDWRRFEDPFPNVAGELPKAATP</sequence>
<accession>A0A7X0SLC9</accession>
<dbReference type="Gene3D" id="3.30.1220.10">
    <property type="entry name" value="CobW-like, C-terminal domain"/>
    <property type="match status" value="1"/>
</dbReference>
<proteinExistence type="inferred from homology"/>
<evidence type="ECO:0000256" key="1">
    <source>
        <dbReference type="ARBA" id="ARBA00022741"/>
    </source>
</evidence>
<evidence type="ECO:0000259" key="6">
    <source>
        <dbReference type="SMART" id="SM00833"/>
    </source>
</evidence>
<dbReference type="GO" id="GO:0016787">
    <property type="term" value="F:hydrolase activity"/>
    <property type="evidence" value="ECO:0007669"/>
    <property type="project" value="UniProtKB-KW"/>
</dbReference>
<dbReference type="PANTHER" id="PTHR43603">
    <property type="entry name" value="COBW DOMAIN-CONTAINING PROTEIN DDB_G0274527"/>
    <property type="match status" value="1"/>
</dbReference>
<name>A0A7X0SLC9_9BACL</name>
<keyword evidence="1" id="KW-0547">Nucleotide-binding</keyword>
<evidence type="ECO:0000256" key="5">
    <source>
        <dbReference type="ARBA" id="ARBA00049117"/>
    </source>
</evidence>
<keyword evidence="8" id="KW-1185">Reference proteome</keyword>
<dbReference type="EMBL" id="JACJVO010000017">
    <property type="protein sequence ID" value="MBB6732132.1"/>
    <property type="molecule type" value="Genomic_DNA"/>
</dbReference>
<dbReference type="InterPro" id="IPR003495">
    <property type="entry name" value="CobW/HypB/UreG_nucleotide-bd"/>
</dbReference>
<keyword evidence="3" id="KW-0143">Chaperone</keyword>
<dbReference type="InterPro" id="IPR036627">
    <property type="entry name" value="CobW-likC_sf"/>
</dbReference>
<comment type="caution">
    <text evidence="7">The sequence shown here is derived from an EMBL/GenBank/DDBJ whole genome shotgun (WGS) entry which is preliminary data.</text>
</comment>
<dbReference type="InterPro" id="IPR051927">
    <property type="entry name" value="Zn_Chap_cDPG_Synth"/>
</dbReference>
<dbReference type="Proteomes" id="UP000564644">
    <property type="component" value="Unassembled WGS sequence"/>
</dbReference>
<evidence type="ECO:0000256" key="3">
    <source>
        <dbReference type="ARBA" id="ARBA00023186"/>
    </source>
</evidence>
<dbReference type="AlphaFoldDB" id="A0A7X0SLC9"/>
<keyword evidence="2" id="KW-0378">Hydrolase</keyword>
<dbReference type="SUPFAM" id="SSF52540">
    <property type="entry name" value="P-loop containing nucleoside triphosphate hydrolases"/>
    <property type="match status" value="1"/>
</dbReference>
<dbReference type="PANTHER" id="PTHR43603:SF3">
    <property type="entry name" value="ZINC CHAPERONE YCIC"/>
    <property type="match status" value="1"/>
</dbReference>
<feature type="domain" description="CobW C-terminal" evidence="6">
    <location>
        <begin position="279"/>
        <end position="394"/>
    </location>
</feature>
<dbReference type="InterPro" id="IPR027417">
    <property type="entry name" value="P-loop_NTPase"/>
</dbReference>
<evidence type="ECO:0000313" key="7">
    <source>
        <dbReference type="EMBL" id="MBB6732132.1"/>
    </source>
</evidence>
<dbReference type="CDD" id="cd03112">
    <property type="entry name" value="CobW-like"/>
    <property type="match status" value="1"/>
</dbReference>
<comment type="catalytic activity">
    <reaction evidence="5">
        <text>GTP + H2O = GDP + phosphate + H(+)</text>
        <dbReference type="Rhea" id="RHEA:19669"/>
        <dbReference type="ChEBI" id="CHEBI:15377"/>
        <dbReference type="ChEBI" id="CHEBI:15378"/>
        <dbReference type="ChEBI" id="CHEBI:37565"/>
        <dbReference type="ChEBI" id="CHEBI:43474"/>
        <dbReference type="ChEBI" id="CHEBI:58189"/>
    </reaction>
    <physiologicalReaction direction="left-to-right" evidence="5">
        <dbReference type="Rhea" id="RHEA:19670"/>
    </physiologicalReaction>
</comment>
<dbReference type="SMART" id="SM00833">
    <property type="entry name" value="CobW_C"/>
    <property type="match status" value="1"/>
</dbReference>
<dbReference type="Gene3D" id="3.40.50.300">
    <property type="entry name" value="P-loop containing nucleotide triphosphate hydrolases"/>
    <property type="match status" value="1"/>
</dbReference>
<protein>
    <submittedName>
        <fullName evidence="7">GTP-binding protein</fullName>
    </submittedName>
</protein>
<organism evidence="7 8">
    <name type="scientific">Cohnella zeiphila</name>
    <dbReference type="NCBI Taxonomy" id="2761120"/>
    <lineage>
        <taxon>Bacteria</taxon>
        <taxon>Bacillati</taxon>
        <taxon>Bacillota</taxon>
        <taxon>Bacilli</taxon>
        <taxon>Bacillales</taxon>
        <taxon>Paenibacillaceae</taxon>
        <taxon>Cohnella</taxon>
    </lineage>
</organism>
<reference evidence="7 8" key="1">
    <citation type="submission" date="2020-08" db="EMBL/GenBank/DDBJ databases">
        <title>Cohnella phylogeny.</title>
        <authorList>
            <person name="Dunlap C."/>
        </authorList>
    </citation>
    <scope>NUCLEOTIDE SEQUENCE [LARGE SCALE GENOMIC DNA]</scope>
    <source>
        <strain evidence="7 8">CBP 2801</strain>
    </source>
</reference>
<dbReference type="Pfam" id="PF07683">
    <property type="entry name" value="CobW_C"/>
    <property type="match status" value="1"/>
</dbReference>